<evidence type="ECO:0000313" key="1">
    <source>
        <dbReference type="EMBL" id="XCB20299.1"/>
    </source>
</evidence>
<name>A0AAU7YV83_9BACT</name>
<reference evidence="1" key="1">
    <citation type="submission" date="2023-08" db="EMBL/GenBank/DDBJ databases">
        <authorList>
            <person name="Messyasz A."/>
            <person name="Mannisto M.K."/>
            <person name="Kerkhof L.J."/>
            <person name="Haggblom M."/>
        </authorList>
    </citation>
    <scope>NUCLEOTIDE SEQUENCE</scope>
    <source>
        <strain evidence="1">M8UP39</strain>
        <plasmid evidence="1">unnamed</plasmid>
    </source>
</reference>
<gene>
    <name evidence="1" type="ORF">RBB81_00310</name>
</gene>
<protein>
    <submittedName>
        <fullName evidence="1">Uncharacterized protein</fullName>
    </submittedName>
</protein>
<keyword evidence="1" id="KW-0614">Plasmid</keyword>
<reference evidence="1" key="2">
    <citation type="journal article" date="2024" name="Environ. Microbiol.">
        <title>Genome analysis and description of Tunturibacter gen. nov. expands the diversity of Terriglobia in tundra soils.</title>
        <authorList>
            <person name="Messyasz A."/>
            <person name="Mannisto M.K."/>
            <person name="Kerkhof L.J."/>
            <person name="Haggblom M.M."/>
        </authorList>
    </citation>
    <scope>NUCLEOTIDE SEQUENCE</scope>
    <source>
        <strain evidence="1">M8UP39</strain>
    </source>
</reference>
<dbReference type="KEGG" id="tgi:RBB81_00310"/>
<dbReference type="RefSeq" id="WP_353070754.1">
    <property type="nucleotide sequence ID" value="NZ_CP132937.1"/>
</dbReference>
<proteinExistence type="predicted"/>
<accession>A0AAU7YV83</accession>
<dbReference type="EMBL" id="CP132937">
    <property type="protein sequence ID" value="XCB20299.1"/>
    <property type="molecule type" value="Genomic_DNA"/>
</dbReference>
<geneLocation type="plasmid" evidence="1">
    <name>unnamed</name>
</geneLocation>
<organism evidence="1">
    <name type="scientific">Tunturiibacter gelidiferens</name>
    <dbReference type="NCBI Taxonomy" id="3069689"/>
    <lineage>
        <taxon>Bacteria</taxon>
        <taxon>Pseudomonadati</taxon>
        <taxon>Acidobacteriota</taxon>
        <taxon>Terriglobia</taxon>
        <taxon>Terriglobales</taxon>
        <taxon>Acidobacteriaceae</taxon>
        <taxon>Tunturiibacter</taxon>
    </lineage>
</organism>
<dbReference type="AlphaFoldDB" id="A0AAU7YV83"/>
<sequence length="148" mass="16774">MEDPVVAAAQLAFSVRIKNSSDVSENTKNAQAIAKGWRRAVHELDPDRFHIEALVDPELDQKIDVVDRETSCAYEFKVSGKNAASEFYKDVVKVIIWNKGRKKKLSSLVFITEEKYGRPYLDAPMPKAYIKHLAHEGLTVSVAYVRHE</sequence>